<accession>A0A839TAD3</accession>
<reference evidence="1 2" key="1">
    <citation type="submission" date="2020-08" db="EMBL/GenBank/DDBJ databases">
        <title>Genomic Encyclopedia of Type Strains, Phase III (KMG-III): the genomes of soil and plant-associated and newly described type strains.</title>
        <authorList>
            <person name="Whitman W."/>
        </authorList>
    </citation>
    <scope>NUCLEOTIDE SEQUENCE [LARGE SCALE GENOMIC DNA]</scope>
    <source>
        <strain evidence="1 2">CECT 4462</strain>
    </source>
</reference>
<comment type="caution">
    <text evidence="1">The sequence shown here is derived from an EMBL/GenBank/DDBJ whole genome shotgun (WGS) entry which is preliminary data.</text>
</comment>
<proteinExistence type="predicted"/>
<dbReference type="RefSeq" id="WP_183167844.1">
    <property type="nucleotide sequence ID" value="NZ_JACHXI010000022.1"/>
</dbReference>
<keyword evidence="2" id="KW-1185">Reference proteome</keyword>
<sequence>MIKTLLSDGHRVTAKAIPIKLNKKIKQLTINAKNLTDNGKKIPYQEELSRPWRQELDAIKNRKKAKTAIAYLAL</sequence>
<protein>
    <submittedName>
        <fullName evidence="1">Uncharacterized protein</fullName>
    </submittedName>
</protein>
<dbReference type="AlphaFoldDB" id="A0A839TAD3"/>
<name>A0A839TAD3_AZOMA</name>
<evidence type="ECO:0000313" key="2">
    <source>
        <dbReference type="Proteomes" id="UP000549250"/>
    </source>
</evidence>
<organism evidence="1 2">
    <name type="scientific">Azomonas macrocytogenes</name>
    <name type="common">Azotobacter macrocytogenes</name>
    <dbReference type="NCBI Taxonomy" id="69962"/>
    <lineage>
        <taxon>Bacteria</taxon>
        <taxon>Pseudomonadati</taxon>
        <taxon>Pseudomonadota</taxon>
        <taxon>Gammaproteobacteria</taxon>
        <taxon>Pseudomonadales</taxon>
        <taxon>Pseudomonadaceae</taxon>
        <taxon>Azomonas</taxon>
    </lineage>
</organism>
<dbReference type="Proteomes" id="UP000549250">
    <property type="component" value="Unassembled WGS sequence"/>
</dbReference>
<evidence type="ECO:0000313" key="1">
    <source>
        <dbReference type="EMBL" id="MBB3104995.1"/>
    </source>
</evidence>
<dbReference type="EMBL" id="JACHXI010000022">
    <property type="protein sequence ID" value="MBB3104995.1"/>
    <property type="molecule type" value="Genomic_DNA"/>
</dbReference>
<gene>
    <name evidence="1" type="ORF">FHR87_003424</name>
</gene>